<comment type="caution">
    <text evidence="2">The sequence shown here is derived from an EMBL/GenBank/DDBJ whole genome shotgun (WGS) entry which is preliminary data.</text>
</comment>
<dbReference type="EMBL" id="QHKM01000003">
    <property type="protein sequence ID" value="RAK67046.1"/>
    <property type="molecule type" value="Genomic_DNA"/>
</dbReference>
<dbReference type="OrthoDB" id="886837at2"/>
<feature type="signal peptide" evidence="1">
    <location>
        <begin position="1"/>
        <end position="19"/>
    </location>
</feature>
<feature type="chain" id="PRO_5016357615" evidence="1">
    <location>
        <begin position="20"/>
        <end position="160"/>
    </location>
</feature>
<keyword evidence="3" id="KW-1185">Reference proteome</keyword>
<protein>
    <submittedName>
        <fullName evidence="2">Uncharacterized protein</fullName>
    </submittedName>
</protein>
<dbReference type="AlphaFoldDB" id="A0A328BM55"/>
<sequence length="160" mass="17697">MIRFPFVLSLLLAAAPLGAQTPAPVARQLPLSPALRPFDAHLTQYYADFNQRLRDIYFAPSDARAITLLSTATEEFGARRRGLRQQLQQLRATLGPAERQALAARLQSPDWTRPQQTILSSPAAAKLADRLRRNPALETAFQRFTAARLAELEPAAAAPR</sequence>
<name>A0A328BM55_9BACT</name>
<accession>A0A328BM55</accession>
<dbReference type="Proteomes" id="UP000248553">
    <property type="component" value="Unassembled WGS sequence"/>
</dbReference>
<proteinExistence type="predicted"/>
<evidence type="ECO:0000313" key="2">
    <source>
        <dbReference type="EMBL" id="RAK67046.1"/>
    </source>
</evidence>
<organism evidence="2 3">
    <name type="scientific">Hymenobacter edaphi</name>
    <dbReference type="NCBI Taxonomy" id="2211146"/>
    <lineage>
        <taxon>Bacteria</taxon>
        <taxon>Pseudomonadati</taxon>
        <taxon>Bacteroidota</taxon>
        <taxon>Cytophagia</taxon>
        <taxon>Cytophagales</taxon>
        <taxon>Hymenobacteraceae</taxon>
        <taxon>Hymenobacter</taxon>
    </lineage>
</organism>
<evidence type="ECO:0000313" key="3">
    <source>
        <dbReference type="Proteomes" id="UP000248553"/>
    </source>
</evidence>
<reference evidence="3" key="1">
    <citation type="submission" date="2018-05" db="EMBL/GenBank/DDBJ databases">
        <authorList>
            <person name="Nie L."/>
        </authorList>
    </citation>
    <scope>NUCLEOTIDE SEQUENCE [LARGE SCALE GENOMIC DNA]</scope>
    <source>
        <strain evidence="3">NL</strain>
    </source>
</reference>
<keyword evidence="1" id="KW-0732">Signal</keyword>
<evidence type="ECO:0000256" key="1">
    <source>
        <dbReference type="SAM" id="SignalP"/>
    </source>
</evidence>
<dbReference type="RefSeq" id="WP_111478467.1">
    <property type="nucleotide sequence ID" value="NZ_QHKM01000003.1"/>
</dbReference>
<gene>
    <name evidence="2" type="ORF">DLM85_12675</name>
</gene>